<evidence type="ECO:0000313" key="3">
    <source>
        <dbReference type="EMBL" id="KAK1691610.1"/>
    </source>
</evidence>
<evidence type="ECO:0000256" key="1">
    <source>
        <dbReference type="SAM" id="MobiDB-lite"/>
    </source>
</evidence>
<evidence type="ECO:0000313" key="4">
    <source>
        <dbReference type="Proteomes" id="UP001224890"/>
    </source>
</evidence>
<dbReference type="AlphaFoldDB" id="A0AAJ0AZA5"/>
<reference evidence="3" key="1">
    <citation type="submission" date="2021-06" db="EMBL/GenBank/DDBJ databases">
        <title>Comparative genomics, transcriptomics and evolutionary studies reveal genomic signatures of adaptation to plant cell wall in hemibiotrophic fungi.</title>
        <authorList>
            <consortium name="DOE Joint Genome Institute"/>
            <person name="Baroncelli R."/>
            <person name="Diaz J.F."/>
            <person name="Benocci T."/>
            <person name="Peng M."/>
            <person name="Battaglia E."/>
            <person name="Haridas S."/>
            <person name="Andreopoulos W."/>
            <person name="Labutti K."/>
            <person name="Pangilinan J."/>
            <person name="Floch G.L."/>
            <person name="Makela M.R."/>
            <person name="Henrissat B."/>
            <person name="Grigoriev I.V."/>
            <person name="Crouch J.A."/>
            <person name="De Vries R.P."/>
            <person name="Sukno S.A."/>
            <person name="Thon M.R."/>
        </authorList>
    </citation>
    <scope>NUCLEOTIDE SEQUENCE</scope>
    <source>
        <strain evidence="3">CBS 193.32</strain>
    </source>
</reference>
<dbReference type="Proteomes" id="UP001224890">
    <property type="component" value="Unassembled WGS sequence"/>
</dbReference>
<comment type="caution">
    <text evidence="3">The sequence shown here is derived from an EMBL/GenBank/DDBJ whole genome shotgun (WGS) entry which is preliminary data.</text>
</comment>
<proteinExistence type="predicted"/>
<feature type="signal peptide" evidence="2">
    <location>
        <begin position="1"/>
        <end position="17"/>
    </location>
</feature>
<evidence type="ECO:0000256" key="2">
    <source>
        <dbReference type="SAM" id="SignalP"/>
    </source>
</evidence>
<keyword evidence="4" id="KW-1185">Reference proteome</keyword>
<keyword evidence="2" id="KW-0732">Signal</keyword>
<feature type="chain" id="PRO_5042487053" evidence="2">
    <location>
        <begin position="18"/>
        <end position="287"/>
    </location>
</feature>
<feature type="region of interest" description="Disordered" evidence="1">
    <location>
        <begin position="173"/>
        <end position="243"/>
    </location>
</feature>
<accession>A0AAJ0AZA5</accession>
<dbReference type="RefSeq" id="XP_060435305.1">
    <property type="nucleotide sequence ID" value="XM_060566405.1"/>
</dbReference>
<feature type="compositionally biased region" description="Low complexity" evidence="1">
    <location>
        <begin position="173"/>
        <end position="220"/>
    </location>
</feature>
<name>A0AAJ0AZA5_9PEZI</name>
<sequence>MKTSMLSLIILLPHAFAQYQPPFLCVSSPAIPIEAGTTNVTATIEDPLNRRCEATVYFADPNFLPISYSFEAECPDRKINNFVMPLGAPNGEAHITWHCAGQVPSCTRAMITGGRGDPSLPLQNQGKVGCVSQSVLTRTTLATVTRSSTTIIETVPALITSITTNFVVEATTTTSNGDTASRTSTTSVTVGTPATDSPGNTAPGPPGTTAAETTLATNTGAAGGTGSSTSQTTALPEPTSVSDPLATFYTNTASDPTTSLTTTAALTAVVSTLTVMQTVTAPCSADV</sequence>
<protein>
    <submittedName>
        <fullName evidence="3">Uncharacterized protein</fullName>
    </submittedName>
</protein>
<dbReference type="EMBL" id="JAHMHR010000004">
    <property type="protein sequence ID" value="KAK1691610.1"/>
    <property type="molecule type" value="Genomic_DNA"/>
</dbReference>
<dbReference type="GeneID" id="85450931"/>
<organism evidence="3 4">
    <name type="scientific">Colletotrichum godetiae</name>
    <dbReference type="NCBI Taxonomy" id="1209918"/>
    <lineage>
        <taxon>Eukaryota</taxon>
        <taxon>Fungi</taxon>
        <taxon>Dikarya</taxon>
        <taxon>Ascomycota</taxon>
        <taxon>Pezizomycotina</taxon>
        <taxon>Sordariomycetes</taxon>
        <taxon>Hypocreomycetidae</taxon>
        <taxon>Glomerellales</taxon>
        <taxon>Glomerellaceae</taxon>
        <taxon>Colletotrichum</taxon>
        <taxon>Colletotrichum acutatum species complex</taxon>
    </lineage>
</organism>
<gene>
    <name evidence="3" type="ORF">BDP55DRAFT_268974</name>
</gene>